<evidence type="ECO:0000256" key="2">
    <source>
        <dbReference type="ARBA" id="ARBA00022723"/>
    </source>
</evidence>
<dbReference type="EMBL" id="JBHRWO010000010">
    <property type="protein sequence ID" value="MFC3493136.1"/>
    <property type="molecule type" value="Genomic_DNA"/>
</dbReference>
<name>A0ABV7Q057_9ACTN</name>
<dbReference type="PANTHER" id="PTHR43344">
    <property type="entry name" value="PHOSPHOSERINE PHOSPHATASE"/>
    <property type="match status" value="1"/>
</dbReference>
<organism evidence="6 7">
    <name type="scientific">Glycomyces rhizosphaerae</name>
    <dbReference type="NCBI Taxonomy" id="2054422"/>
    <lineage>
        <taxon>Bacteria</taxon>
        <taxon>Bacillati</taxon>
        <taxon>Actinomycetota</taxon>
        <taxon>Actinomycetes</taxon>
        <taxon>Glycomycetales</taxon>
        <taxon>Glycomycetaceae</taxon>
        <taxon>Glycomyces</taxon>
    </lineage>
</organism>
<dbReference type="NCBIfam" id="TIGR01490">
    <property type="entry name" value="HAD-SF-IB-hyp1"/>
    <property type="match status" value="1"/>
</dbReference>
<evidence type="ECO:0000256" key="1">
    <source>
        <dbReference type="ARBA" id="ARBA00009184"/>
    </source>
</evidence>
<dbReference type="NCBIfam" id="TIGR01488">
    <property type="entry name" value="HAD-SF-IB"/>
    <property type="match status" value="1"/>
</dbReference>
<keyword evidence="5" id="KW-1133">Transmembrane helix</keyword>
<dbReference type="GO" id="GO:0016787">
    <property type="term" value="F:hydrolase activity"/>
    <property type="evidence" value="ECO:0007669"/>
    <property type="project" value="UniProtKB-KW"/>
</dbReference>
<dbReference type="RefSeq" id="WP_387974963.1">
    <property type="nucleotide sequence ID" value="NZ_JBHRWO010000010.1"/>
</dbReference>
<keyword evidence="5" id="KW-0472">Membrane</keyword>
<keyword evidence="7" id="KW-1185">Reference proteome</keyword>
<dbReference type="Pfam" id="PF12710">
    <property type="entry name" value="HAD"/>
    <property type="match status" value="1"/>
</dbReference>
<sequence length="298" mass="31849">MNAAEPKNGSPALSLEPVAALALSAAASPSGASPRPGAAFFDLDKTVIAKASSLAFSRPLYQGGLLARRDVLKVAYSHLLFRLGGSADEVQMARTRDYVAELSRGWPAEEVRSIVNETLEELIAPAVYAEAAALIEAHRSAGRAVVLVSASGEEMVAPIGRMLGATDVIASRMVIGDDGRYTGEIDFYAAGPAKAEAIKKFASERGVDLDTSFAYSDSITDEPMLRTVGYPRAVNADRGLRRLAQEEGWPQLTFRRPVALRQPLSGPSPLKVVAVAAGVAAVAYVVWRVWRERRLRTA</sequence>
<comment type="similarity">
    <text evidence="1">Belongs to the HAD-like hydrolase superfamily. SerB family.</text>
</comment>
<dbReference type="InterPro" id="IPR036412">
    <property type="entry name" value="HAD-like_sf"/>
</dbReference>
<accession>A0ABV7Q057</accession>
<feature type="transmembrane region" description="Helical" evidence="5">
    <location>
        <begin position="270"/>
        <end position="290"/>
    </location>
</feature>
<dbReference type="Gene3D" id="3.40.50.1000">
    <property type="entry name" value="HAD superfamily/HAD-like"/>
    <property type="match status" value="1"/>
</dbReference>
<gene>
    <name evidence="6" type="ORF">ACFO8M_11635</name>
</gene>
<keyword evidence="3 6" id="KW-0378">Hydrolase</keyword>
<dbReference type="Gene3D" id="1.20.1440.100">
    <property type="entry name" value="SG protein - dephosphorylation function"/>
    <property type="match status" value="1"/>
</dbReference>
<dbReference type="InterPro" id="IPR050582">
    <property type="entry name" value="HAD-like_SerB"/>
</dbReference>
<proteinExistence type="inferred from homology"/>
<evidence type="ECO:0000256" key="4">
    <source>
        <dbReference type="ARBA" id="ARBA00022842"/>
    </source>
</evidence>
<comment type="caution">
    <text evidence="6">The sequence shown here is derived from an EMBL/GenBank/DDBJ whole genome shotgun (WGS) entry which is preliminary data.</text>
</comment>
<protein>
    <submittedName>
        <fullName evidence="6">HAD family hydrolase</fullName>
    </submittedName>
</protein>
<keyword evidence="5" id="KW-0812">Transmembrane</keyword>
<dbReference type="CDD" id="cd02612">
    <property type="entry name" value="HAD_PGPPase"/>
    <property type="match status" value="1"/>
</dbReference>
<dbReference type="Proteomes" id="UP001595712">
    <property type="component" value="Unassembled WGS sequence"/>
</dbReference>
<dbReference type="InterPro" id="IPR006385">
    <property type="entry name" value="HAD_hydro_SerB1"/>
</dbReference>
<evidence type="ECO:0000256" key="5">
    <source>
        <dbReference type="SAM" id="Phobius"/>
    </source>
</evidence>
<dbReference type="PANTHER" id="PTHR43344:SF13">
    <property type="entry name" value="PHOSPHATASE RV3661-RELATED"/>
    <property type="match status" value="1"/>
</dbReference>
<dbReference type="InterPro" id="IPR023214">
    <property type="entry name" value="HAD_sf"/>
</dbReference>
<keyword evidence="2" id="KW-0479">Metal-binding</keyword>
<evidence type="ECO:0000313" key="6">
    <source>
        <dbReference type="EMBL" id="MFC3493136.1"/>
    </source>
</evidence>
<keyword evidence="4" id="KW-0460">Magnesium</keyword>
<evidence type="ECO:0000256" key="3">
    <source>
        <dbReference type="ARBA" id="ARBA00022801"/>
    </source>
</evidence>
<reference evidence="7" key="1">
    <citation type="journal article" date="2019" name="Int. J. Syst. Evol. Microbiol.">
        <title>The Global Catalogue of Microorganisms (GCM) 10K type strain sequencing project: providing services to taxonomists for standard genome sequencing and annotation.</title>
        <authorList>
            <consortium name="The Broad Institute Genomics Platform"/>
            <consortium name="The Broad Institute Genome Sequencing Center for Infectious Disease"/>
            <person name="Wu L."/>
            <person name="Ma J."/>
        </authorList>
    </citation>
    <scope>NUCLEOTIDE SEQUENCE [LARGE SCALE GENOMIC DNA]</scope>
    <source>
        <strain evidence="7">CGMCC 4.7396</strain>
    </source>
</reference>
<dbReference type="SUPFAM" id="SSF56784">
    <property type="entry name" value="HAD-like"/>
    <property type="match status" value="1"/>
</dbReference>
<evidence type="ECO:0000313" key="7">
    <source>
        <dbReference type="Proteomes" id="UP001595712"/>
    </source>
</evidence>